<dbReference type="Pfam" id="PF02482">
    <property type="entry name" value="Ribosomal_S30AE"/>
    <property type="match status" value="1"/>
</dbReference>
<comment type="similarity">
    <text evidence="2">Belongs to the HPF/YfiA ribosome-associated protein family. Short HPF subfamily.</text>
</comment>
<evidence type="ECO:0000256" key="1">
    <source>
        <dbReference type="ARBA" id="ARBA00022845"/>
    </source>
</evidence>
<dbReference type="GO" id="GO:0043024">
    <property type="term" value="F:ribosomal small subunit binding"/>
    <property type="evidence" value="ECO:0007669"/>
    <property type="project" value="TreeGrafter"/>
</dbReference>
<proteinExistence type="inferred from homology"/>
<feature type="region of interest" description="Disordered" evidence="6">
    <location>
        <begin position="91"/>
        <end position="111"/>
    </location>
</feature>
<dbReference type="RefSeq" id="WP_109189744.1">
    <property type="nucleotide sequence ID" value="NZ_BMYA01000006.1"/>
</dbReference>
<dbReference type="SUPFAM" id="SSF69754">
    <property type="entry name" value="Ribosome binding protein Y (YfiA homologue)"/>
    <property type="match status" value="1"/>
</dbReference>
<comment type="caution">
    <text evidence="7">The sequence shown here is derived from an EMBL/GenBank/DDBJ whole genome shotgun (WGS) entry which is preliminary data.</text>
</comment>
<dbReference type="AlphaFoldDB" id="A0A2U2ADF1"/>
<dbReference type="NCBIfam" id="TIGR00741">
    <property type="entry name" value="yfiA"/>
    <property type="match status" value="1"/>
</dbReference>
<evidence type="ECO:0000256" key="3">
    <source>
        <dbReference type="ARBA" id="ARBA00038695"/>
    </source>
</evidence>
<dbReference type="Gene3D" id="3.30.160.100">
    <property type="entry name" value="Ribosome hibernation promotion factor-like"/>
    <property type="match status" value="1"/>
</dbReference>
<dbReference type="Proteomes" id="UP000245020">
    <property type="component" value="Unassembled WGS sequence"/>
</dbReference>
<keyword evidence="1" id="KW-0810">Translation regulation</keyword>
<dbReference type="InterPro" id="IPR036567">
    <property type="entry name" value="RHF-like"/>
</dbReference>
<protein>
    <recommendedName>
        <fullName evidence="4">Ribosome hibernation promoting factor</fullName>
    </recommendedName>
    <alternativeName>
        <fullName evidence="5">Hibernation factor HPF</fullName>
    </alternativeName>
</protein>
<evidence type="ECO:0000256" key="2">
    <source>
        <dbReference type="ARBA" id="ARBA00038434"/>
    </source>
</evidence>
<gene>
    <name evidence="7" type="primary">raiA</name>
    <name evidence="7" type="ORF">DC083_08210</name>
</gene>
<evidence type="ECO:0000313" key="7">
    <source>
        <dbReference type="EMBL" id="PWD80589.1"/>
    </source>
</evidence>
<sequence>MNVNLTGQGLELTDGLRSRIEEKFSKLERFSDHITGAHVILSLKDKQQTAEITLNIAKGKDLHAEATSEDMYQSIDELAGKIERQLLKQKEKAMTAERKQGQEIRQEEEEA</sequence>
<dbReference type="CDD" id="cd00552">
    <property type="entry name" value="RaiA"/>
    <property type="match status" value="1"/>
</dbReference>
<dbReference type="PANTHER" id="PTHR33231:SF1">
    <property type="entry name" value="30S RIBOSOMAL PROTEIN"/>
    <property type="match status" value="1"/>
</dbReference>
<comment type="subunit">
    <text evidence="3">Associates exclusively with 100S ribosomes, which are dimers of 70S ribosomes.</text>
</comment>
<dbReference type="GO" id="GO:0045900">
    <property type="term" value="P:negative regulation of translational elongation"/>
    <property type="evidence" value="ECO:0007669"/>
    <property type="project" value="TreeGrafter"/>
</dbReference>
<feature type="compositionally biased region" description="Basic and acidic residues" evidence="6">
    <location>
        <begin position="91"/>
        <end position="105"/>
    </location>
</feature>
<dbReference type="InterPro" id="IPR003489">
    <property type="entry name" value="RHF/RaiA"/>
</dbReference>
<dbReference type="OrthoDB" id="9795980at2"/>
<name>A0A2U2ADF1_9GAMM</name>
<dbReference type="PANTHER" id="PTHR33231">
    <property type="entry name" value="30S RIBOSOMAL PROTEIN"/>
    <property type="match status" value="1"/>
</dbReference>
<evidence type="ECO:0000313" key="8">
    <source>
        <dbReference type="Proteomes" id="UP000245020"/>
    </source>
</evidence>
<keyword evidence="8" id="KW-1185">Reference proteome</keyword>
<dbReference type="InterPro" id="IPR050574">
    <property type="entry name" value="HPF/YfiA_ribosome-assoc"/>
</dbReference>
<accession>A0A2U2ADF1</accession>
<dbReference type="EMBL" id="QEWQ01000005">
    <property type="protein sequence ID" value="PWD80589.1"/>
    <property type="molecule type" value="Genomic_DNA"/>
</dbReference>
<evidence type="ECO:0000256" key="5">
    <source>
        <dbReference type="ARBA" id="ARBA00041319"/>
    </source>
</evidence>
<evidence type="ECO:0000256" key="4">
    <source>
        <dbReference type="ARBA" id="ARBA00041148"/>
    </source>
</evidence>
<dbReference type="GO" id="GO:0022627">
    <property type="term" value="C:cytosolic small ribosomal subunit"/>
    <property type="evidence" value="ECO:0007669"/>
    <property type="project" value="TreeGrafter"/>
</dbReference>
<evidence type="ECO:0000256" key="6">
    <source>
        <dbReference type="SAM" id="MobiDB-lite"/>
    </source>
</evidence>
<organism evidence="7 8">
    <name type="scientific">Ignatzschineria ureiclastica</name>
    <dbReference type="NCBI Taxonomy" id="472582"/>
    <lineage>
        <taxon>Bacteria</taxon>
        <taxon>Pseudomonadati</taxon>
        <taxon>Pseudomonadota</taxon>
        <taxon>Gammaproteobacteria</taxon>
        <taxon>Cardiobacteriales</taxon>
        <taxon>Ignatzschineriaceae</taxon>
        <taxon>Ignatzschineria</taxon>
    </lineage>
</organism>
<reference evidence="8" key="1">
    <citation type="submission" date="2018-05" db="EMBL/GenBank/DDBJ databases">
        <title>Ignatzschineria dubaiensis sp. nov., isolated from necrotic foot tissues of dromedaries (Camelus dromedarius) and associated maggots in Dubai, United Arab Emirates.</title>
        <authorList>
            <person name="Tsang C.C."/>
            <person name="Tang J.Y.M."/>
            <person name="Fong J.Y.H."/>
            <person name="Kinne J."/>
            <person name="Lee H.H."/>
            <person name="Joseph M."/>
            <person name="Jose S."/>
            <person name="Schuster R.K."/>
            <person name="Tang Y."/>
            <person name="Sivakumar S."/>
            <person name="Chen J.H.K."/>
            <person name="Teng J.L.L."/>
            <person name="Lau S.K.P."/>
            <person name="Wernery U."/>
            <person name="Woo P.C.Y."/>
        </authorList>
    </citation>
    <scope>NUCLEOTIDE SEQUENCE [LARGE SCALE GENOMIC DNA]</scope>
    <source>
        <strain evidence="8">KCTC 22644</strain>
    </source>
</reference>